<evidence type="ECO:0000256" key="6">
    <source>
        <dbReference type="ARBA" id="ARBA00022538"/>
    </source>
</evidence>
<organism evidence="14 15">
    <name type="scientific">Nitratiruptor tergarcus DSM 16512</name>
    <dbReference type="NCBI Taxonomy" id="1069081"/>
    <lineage>
        <taxon>Bacteria</taxon>
        <taxon>Pseudomonadati</taxon>
        <taxon>Campylobacterota</taxon>
        <taxon>Epsilonproteobacteria</taxon>
        <taxon>Nautiliales</taxon>
        <taxon>Nitratiruptoraceae</taxon>
        <taxon>Nitratiruptor</taxon>
    </lineage>
</organism>
<feature type="transmembrane region" description="Helical" evidence="13">
    <location>
        <begin position="273"/>
        <end position="292"/>
    </location>
</feature>
<dbReference type="PANTHER" id="PTHR32024">
    <property type="entry name" value="TRK SYSTEM POTASSIUM UPTAKE PROTEIN TRKG-RELATED"/>
    <property type="match status" value="1"/>
</dbReference>
<dbReference type="EMBL" id="FWWZ01000001">
    <property type="protein sequence ID" value="SMC08553.1"/>
    <property type="molecule type" value="Genomic_DNA"/>
</dbReference>
<keyword evidence="5" id="KW-0997">Cell inner membrane</keyword>
<evidence type="ECO:0000256" key="7">
    <source>
        <dbReference type="ARBA" id="ARBA00022692"/>
    </source>
</evidence>
<accession>A0A1W1WS69</accession>
<proteinExistence type="inferred from homology"/>
<keyword evidence="7 13" id="KW-0812">Transmembrane</keyword>
<evidence type="ECO:0000256" key="9">
    <source>
        <dbReference type="ARBA" id="ARBA00022989"/>
    </source>
</evidence>
<evidence type="ECO:0000256" key="1">
    <source>
        <dbReference type="ARBA" id="ARBA00004429"/>
    </source>
</evidence>
<keyword evidence="3" id="KW-0813">Transport</keyword>
<dbReference type="AlphaFoldDB" id="A0A1W1WS69"/>
<feature type="binding site" evidence="12">
    <location>
        <position position="317"/>
    </location>
    <ligand>
        <name>K(+)</name>
        <dbReference type="ChEBI" id="CHEBI:29103"/>
    </ligand>
</feature>
<keyword evidence="11 13" id="KW-0472">Membrane</keyword>
<reference evidence="15" key="1">
    <citation type="submission" date="2017-04" db="EMBL/GenBank/DDBJ databases">
        <authorList>
            <person name="Varghese N."/>
            <person name="Submissions S."/>
        </authorList>
    </citation>
    <scope>NUCLEOTIDE SEQUENCE [LARGE SCALE GENOMIC DNA]</scope>
    <source>
        <strain evidence="15">DSM 16512</strain>
    </source>
</reference>
<feature type="transmembrane region" description="Helical" evidence="13">
    <location>
        <begin position="299"/>
        <end position="320"/>
    </location>
</feature>
<dbReference type="PIRSF" id="PIRSF006247">
    <property type="entry name" value="TrkH"/>
    <property type="match status" value="1"/>
</dbReference>
<dbReference type="Pfam" id="PF02386">
    <property type="entry name" value="TrkH"/>
    <property type="match status" value="1"/>
</dbReference>
<feature type="transmembrane region" description="Helical" evidence="13">
    <location>
        <begin position="41"/>
        <end position="59"/>
    </location>
</feature>
<evidence type="ECO:0000256" key="10">
    <source>
        <dbReference type="ARBA" id="ARBA00023065"/>
    </source>
</evidence>
<dbReference type="RefSeq" id="WP_084274829.1">
    <property type="nucleotide sequence ID" value="NZ_AP026671.1"/>
</dbReference>
<keyword evidence="6" id="KW-0633">Potassium transport</keyword>
<dbReference type="GO" id="GO:0015379">
    <property type="term" value="F:potassium:chloride symporter activity"/>
    <property type="evidence" value="ECO:0007669"/>
    <property type="project" value="InterPro"/>
</dbReference>
<dbReference type="GO" id="GO:0005886">
    <property type="term" value="C:plasma membrane"/>
    <property type="evidence" value="ECO:0007669"/>
    <property type="project" value="UniProtKB-SubCell"/>
</dbReference>
<dbReference type="InterPro" id="IPR004772">
    <property type="entry name" value="TrkH"/>
</dbReference>
<dbReference type="InterPro" id="IPR003445">
    <property type="entry name" value="Cat_transpt"/>
</dbReference>
<evidence type="ECO:0000256" key="5">
    <source>
        <dbReference type="ARBA" id="ARBA00022519"/>
    </source>
</evidence>
<keyword evidence="9 13" id="KW-1133">Transmembrane helix</keyword>
<feature type="transmembrane region" description="Helical" evidence="13">
    <location>
        <begin position="183"/>
        <end position="204"/>
    </location>
</feature>
<evidence type="ECO:0000313" key="15">
    <source>
        <dbReference type="Proteomes" id="UP000192602"/>
    </source>
</evidence>
<dbReference type="PANTHER" id="PTHR32024:SF2">
    <property type="entry name" value="TRK SYSTEM POTASSIUM UPTAKE PROTEIN TRKG-RELATED"/>
    <property type="match status" value="1"/>
</dbReference>
<protein>
    <submittedName>
        <fullName evidence="14">Trk system potassium uptake protein TrkH</fullName>
    </submittedName>
</protein>
<evidence type="ECO:0000256" key="12">
    <source>
        <dbReference type="PIRSR" id="PIRSR006247-1"/>
    </source>
</evidence>
<feature type="binding site" evidence="12">
    <location>
        <position position="316"/>
    </location>
    <ligand>
        <name>K(+)</name>
        <dbReference type="ChEBI" id="CHEBI:29103"/>
    </ligand>
</feature>
<feature type="binding site" evidence="12">
    <location>
        <position position="112"/>
    </location>
    <ligand>
        <name>K(+)</name>
        <dbReference type="ChEBI" id="CHEBI:29103"/>
    </ligand>
</feature>
<dbReference type="OrthoDB" id="9810952at2"/>
<feature type="transmembrane region" description="Helical" evidence="13">
    <location>
        <begin position="238"/>
        <end position="261"/>
    </location>
</feature>
<evidence type="ECO:0000256" key="4">
    <source>
        <dbReference type="ARBA" id="ARBA00022475"/>
    </source>
</evidence>
<keyword evidence="10" id="KW-0406">Ion transport</keyword>
<keyword evidence="8 12" id="KW-0630">Potassium</keyword>
<evidence type="ECO:0000256" key="11">
    <source>
        <dbReference type="ARBA" id="ARBA00023136"/>
    </source>
</evidence>
<dbReference type="GO" id="GO:0046872">
    <property type="term" value="F:metal ion binding"/>
    <property type="evidence" value="ECO:0007669"/>
    <property type="project" value="UniProtKB-KW"/>
</dbReference>
<feature type="transmembrane region" description="Helical" evidence="13">
    <location>
        <begin position="456"/>
        <end position="476"/>
    </location>
</feature>
<evidence type="ECO:0000256" key="13">
    <source>
        <dbReference type="SAM" id="Phobius"/>
    </source>
</evidence>
<comment type="similarity">
    <text evidence="2">Belongs to the TrkH potassium transport family.</text>
</comment>
<feature type="binding site" evidence="12">
    <location>
        <position position="221"/>
    </location>
    <ligand>
        <name>K(+)</name>
        <dbReference type="ChEBI" id="CHEBI:29103"/>
    </ligand>
</feature>
<feature type="transmembrane region" description="Helical" evidence="13">
    <location>
        <begin position="395"/>
        <end position="415"/>
    </location>
</feature>
<feature type="transmembrane region" description="Helical" evidence="13">
    <location>
        <begin position="326"/>
        <end position="346"/>
    </location>
</feature>
<feature type="binding site" evidence="12">
    <location>
        <position position="433"/>
    </location>
    <ligand>
        <name>K(+)</name>
        <dbReference type="ChEBI" id="CHEBI:29103"/>
    </ligand>
</feature>
<name>A0A1W1WS69_9BACT</name>
<evidence type="ECO:0000256" key="3">
    <source>
        <dbReference type="ARBA" id="ARBA00022448"/>
    </source>
</evidence>
<keyword evidence="15" id="KW-1185">Reference proteome</keyword>
<feature type="transmembrane region" description="Helical" evidence="13">
    <location>
        <begin position="133"/>
        <end position="153"/>
    </location>
</feature>
<feature type="transmembrane region" description="Helical" evidence="13">
    <location>
        <begin position="12"/>
        <end position="35"/>
    </location>
</feature>
<gene>
    <name evidence="14" type="ORF">SAMN05660197_0308</name>
</gene>
<feature type="binding site" evidence="12">
    <location>
        <position position="111"/>
    </location>
    <ligand>
        <name>K(+)</name>
        <dbReference type="ChEBI" id="CHEBI:29103"/>
    </ligand>
</feature>
<keyword evidence="4" id="KW-1003">Cell membrane</keyword>
<comment type="subcellular location">
    <subcellularLocation>
        <location evidence="1">Cell inner membrane</location>
        <topology evidence="1">Multi-pass membrane protein</topology>
    </subcellularLocation>
</comment>
<dbReference type="Proteomes" id="UP000192602">
    <property type="component" value="Unassembled WGS sequence"/>
</dbReference>
<sequence length="484" mass="53949">MDLQSLKNIAKFISAVGLGLGLFFIIPLLTGFLYHENIKNFLIFYLLFILGNFLIYATLYNHHFKMSIKEAIFAVNLIWILLGVAGGGALYLTSNVTPGEAFFEAISGFTTTGATIYTDIESLSHTTLMIRSLTHWLGGMGIIVLSVGLLTLLNPSGSLTLFKSESTGISIEKLTPKIKDTAIRLWGIYLLLTFLNALLLYFGGMNGFDAINHAFSTISTGGFSTMNDSLGHWKNNYFILWVTTFFMFISGINFIAHLRLFHRDFSGYRSEEVKWYFIVFMLLSLTLTWVHCTIGKDTLFHAMTHAFFTISSILTTTGFASTDYSLWSPVAVAIIFIPMYIGANAGSTAGGVKIIRYVILFKNLFAQIKQNLHPNAIVDVFIDGNRISGKILGSVHGFFFIYAVTNLLLALFLFARGYDFLTSISAAIACIGNIGPGFGHVGPADNFAFFSSFEKILLAIFMIIGRLEFYTFIVLFSKEFWKRF</sequence>
<evidence type="ECO:0000313" key="14">
    <source>
        <dbReference type="EMBL" id="SMC08553.1"/>
    </source>
</evidence>
<keyword evidence="12" id="KW-0479">Metal-binding</keyword>
<evidence type="ECO:0000256" key="8">
    <source>
        <dbReference type="ARBA" id="ARBA00022958"/>
    </source>
</evidence>
<dbReference type="STRING" id="1069081.SAMN05660197_0308"/>
<feature type="transmembrane region" description="Helical" evidence="13">
    <location>
        <begin position="71"/>
        <end position="92"/>
    </location>
</feature>
<evidence type="ECO:0000256" key="2">
    <source>
        <dbReference type="ARBA" id="ARBA00009137"/>
    </source>
</evidence>